<reference evidence="2" key="1">
    <citation type="submission" date="2012-03" db="EMBL/GenBank/DDBJ databases">
        <title>Functional metagenomics reveals considerable lignocellulase gene clusters in the gut microbiome of a wood-feeding higher termite.</title>
        <authorList>
            <person name="Liu N."/>
        </authorList>
    </citation>
    <scope>NUCLEOTIDE SEQUENCE</scope>
</reference>
<proteinExistence type="predicted"/>
<dbReference type="EMBL" id="JQ844247">
    <property type="protein sequence ID" value="AGS53746.1"/>
    <property type="molecule type" value="Genomic_DNA"/>
</dbReference>
<evidence type="ECO:0000256" key="1">
    <source>
        <dbReference type="SAM" id="MobiDB-lite"/>
    </source>
</evidence>
<evidence type="ECO:0000313" key="2">
    <source>
        <dbReference type="EMBL" id="AGS53746.1"/>
    </source>
</evidence>
<dbReference type="AlphaFoldDB" id="A0A806K1I1"/>
<organism evidence="2">
    <name type="scientific">uncultured bacterium contig00076</name>
    <dbReference type="NCBI Taxonomy" id="1181554"/>
    <lineage>
        <taxon>Bacteria</taxon>
        <taxon>environmental samples</taxon>
    </lineage>
</organism>
<accession>A0A806K1I1</accession>
<name>A0A806K1I1_9BACT</name>
<sequence>MREALTPRPPSPRNCTQSALREQPQRRAAKKHITKTMINFFIGKPIPSD</sequence>
<protein>
    <submittedName>
        <fullName evidence="2">Uncharacterized protein</fullName>
    </submittedName>
</protein>
<feature type="region of interest" description="Disordered" evidence="1">
    <location>
        <begin position="1"/>
        <end position="32"/>
    </location>
</feature>